<accession>A0ABP3V414</accession>
<organism evidence="7 8">
    <name type="scientific">Clostridium oceanicum</name>
    <dbReference type="NCBI Taxonomy" id="1543"/>
    <lineage>
        <taxon>Bacteria</taxon>
        <taxon>Bacillati</taxon>
        <taxon>Bacillota</taxon>
        <taxon>Clostridia</taxon>
        <taxon>Eubacteriales</taxon>
        <taxon>Clostridiaceae</taxon>
        <taxon>Clostridium</taxon>
    </lineage>
</organism>
<feature type="domain" description="O-antigen ligase-related" evidence="6">
    <location>
        <begin position="199"/>
        <end position="336"/>
    </location>
</feature>
<dbReference type="Proteomes" id="UP001501510">
    <property type="component" value="Unassembled WGS sequence"/>
</dbReference>
<comment type="subcellular location">
    <subcellularLocation>
        <location evidence="1">Membrane</location>
        <topology evidence="1">Multi-pass membrane protein</topology>
    </subcellularLocation>
</comment>
<reference evidence="8" key="1">
    <citation type="journal article" date="2019" name="Int. J. Syst. Evol. Microbiol.">
        <title>The Global Catalogue of Microorganisms (GCM) 10K type strain sequencing project: providing services to taxonomists for standard genome sequencing and annotation.</title>
        <authorList>
            <consortium name="The Broad Institute Genomics Platform"/>
            <consortium name="The Broad Institute Genome Sequencing Center for Infectious Disease"/>
            <person name="Wu L."/>
            <person name="Ma J."/>
        </authorList>
    </citation>
    <scope>NUCLEOTIDE SEQUENCE [LARGE SCALE GENOMIC DNA]</scope>
    <source>
        <strain evidence="8">JCM 1407</strain>
    </source>
</reference>
<feature type="transmembrane region" description="Helical" evidence="5">
    <location>
        <begin position="193"/>
        <end position="209"/>
    </location>
</feature>
<feature type="transmembrane region" description="Helical" evidence="5">
    <location>
        <begin position="127"/>
        <end position="149"/>
    </location>
</feature>
<comment type="caution">
    <text evidence="7">The sequence shown here is derived from an EMBL/GenBank/DDBJ whole genome shotgun (WGS) entry which is preliminary data.</text>
</comment>
<feature type="transmembrane region" description="Helical" evidence="5">
    <location>
        <begin position="95"/>
        <end position="115"/>
    </location>
</feature>
<sequence>MIKRSLITSFFLYLYILILPLLPSKYSFKGIPINGDIIFLFILVTYFISIIFIKECRKRFKNGVVDFFSNYLSIFMIIFMIIMCISIFYSVDKKIAVSEAIRFSSYFVIFFIIKYELNSRKITNNIIAVYLFVTSIIALIGLLEYILGIGFVQFGRDRIFSTLENSNNLGMYMVIAIFPITMIMLNEKNKKKKIMFIGLFIIVLSNIIFSYSRNAWLGLVIGCIVLSLIYSRKIMIYLMGAGCIGFFIPQIHSRILEILDKSQNLSRIKLWDIALFMIKDHPIKGVGMGNYRVLYDKYKLKMTKKIEYYPSDKFHPHNILLKIQSEIGIIGSIAFIGIIVSVILRLRKYISSTTNNFYKVFYKGFFASLISFIFMNLIDNFFSAPKVIAFFWILIAVFEASMYRESGDLNKGTTYYNR</sequence>
<evidence type="ECO:0000256" key="3">
    <source>
        <dbReference type="ARBA" id="ARBA00022989"/>
    </source>
</evidence>
<feature type="transmembrane region" description="Helical" evidence="5">
    <location>
        <begin position="169"/>
        <end position="186"/>
    </location>
</feature>
<evidence type="ECO:0000313" key="8">
    <source>
        <dbReference type="Proteomes" id="UP001501510"/>
    </source>
</evidence>
<dbReference type="InterPro" id="IPR007016">
    <property type="entry name" value="O-antigen_ligase-rel_domated"/>
</dbReference>
<feature type="transmembrane region" description="Helical" evidence="5">
    <location>
        <begin position="236"/>
        <end position="256"/>
    </location>
</feature>
<dbReference type="EMBL" id="BAAACG010000019">
    <property type="protein sequence ID" value="GAA0747856.1"/>
    <property type="molecule type" value="Genomic_DNA"/>
</dbReference>
<dbReference type="RefSeq" id="WP_343764288.1">
    <property type="nucleotide sequence ID" value="NZ_BAAACG010000019.1"/>
</dbReference>
<keyword evidence="3 5" id="KW-1133">Transmembrane helix</keyword>
<dbReference type="GO" id="GO:0016874">
    <property type="term" value="F:ligase activity"/>
    <property type="evidence" value="ECO:0007669"/>
    <property type="project" value="UniProtKB-KW"/>
</dbReference>
<feature type="transmembrane region" description="Helical" evidence="5">
    <location>
        <begin position="327"/>
        <end position="346"/>
    </location>
</feature>
<keyword evidence="2 5" id="KW-0812">Transmembrane</keyword>
<keyword evidence="7" id="KW-0436">Ligase</keyword>
<feature type="transmembrane region" description="Helical" evidence="5">
    <location>
        <begin position="215"/>
        <end position="231"/>
    </location>
</feature>
<keyword evidence="8" id="KW-1185">Reference proteome</keyword>
<feature type="transmembrane region" description="Helical" evidence="5">
    <location>
        <begin position="358"/>
        <end position="378"/>
    </location>
</feature>
<name>A0ABP3V414_9CLOT</name>
<evidence type="ECO:0000256" key="1">
    <source>
        <dbReference type="ARBA" id="ARBA00004141"/>
    </source>
</evidence>
<keyword evidence="4 5" id="KW-0472">Membrane</keyword>
<feature type="transmembrane region" description="Helical" evidence="5">
    <location>
        <begin position="65"/>
        <end position="89"/>
    </location>
</feature>
<dbReference type="Pfam" id="PF04932">
    <property type="entry name" value="Wzy_C"/>
    <property type="match status" value="1"/>
</dbReference>
<dbReference type="PANTHER" id="PTHR37422:SF17">
    <property type="entry name" value="O-ANTIGEN LIGASE"/>
    <property type="match status" value="1"/>
</dbReference>
<feature type="transmembrane region" description="Helical" evidence="5">
    <location>
        <begin position="384"/>
        <end position="403"/>
    </location>
</feature>
<gene>
    <name evidence="7" type="ORF">GCM10008906_37440</name>
</gene>
<dbReference type="InterPro" id="IPR051533">
    <property type="entry name" value="WaaL-like"/>
</dbReference>
<protein>
    <submittedName>
        <fullName evidence="7">O-antigen ligase family protein</fullName>
    </submittedName>
</protein>
<proteinExistence type="predicted"/>
<feature type="transmembrane region" description="Helical" evidence="5">
    <location>
        <begin position="33"/>
        <end position="53"/>
    </location>
</feature>
<evidence type="ECO:0000256" key="4">
    <source>
        <dbReference type="ARBA" id="ARBA00023136"/>
    </source>
</evidence>
<evidence type="ECO:0000259" key="6">
    <source>
        <dbReference type="Pfam" id="PF04932"/>
    </source>
</evidence>
<evidence type="ECO:0000256" key="5">
    <source>
        <dbReference type="SAM" id="Phobius"/>
    </source>
</evidence>
<evidence type="ECO:0000313" key="7">
    <source>
        <dbReference type="EMBL" id="GAA0747856.1"/>
    </source>
</evidence>
<dbReference type="PANTHER" id="PTHR37422">
    <property type="entry name" value="TEICHURONIC ACID BIOSYNTHESIS PROTEIN TUAE"/>
    <property type="match status" value="1"/>
</dbReference>
<evidence type="ECO:0000256" key="2">
    <source>
        <dbReference type="ARBA" id="ARBA00022692"/>
    </source>
</evidence>